<keyword evidence="2" id="KW-1185">Reference proteome</keyword>
<dbReference type="Proteomes" id="UP001150581">
    <property type="component" value="Unassembled WGS sequence"/>
</dbReference>
<name>A0ACC1ILM2_9FUNG</name>
<dbReference type="EMBL" id="JANBPG010000337">
    <property type="protein sequence ID" value="KAJ1897410.1"/>
    <property type="molecule type" value="Genomic_DNA"/>
</dbReference>
<evidence type="ECO:0000313" key="2">
    <source>
        <dbReference type="Proteomes" id="UP001150581"/>
    </source>
</evidence>
<accession>A0ACC1ILM2</accession>
<proteinExistence type="predicted"/>
<comment type="caution">
    <text evidence="1">The sequence shown here is derived from an EMBL/GenBank/DDBJ whole genome shotgun (WGS) entry which is preliminary data.</text>
</comment>
<gene>
    <name evidence="1" type="ORF">LPJ66_003387</name>
</gene>
<evidence type="ECO:0000313" key="1">
    <source>
        <dbReference type="EMBL" id="KAJ1897410.1"/>
    </source>
</evidence>
<organism evidence="1 2">
    <name type="scientific">Kickxella alabastrina</name>
    <dbReference type="NCBI Taxonomy" id="61397"/>
    <lineage>
        <taxon>Eukaryota</taxon>
        <taxon>Fungi</taxon>
        <taxon>Fungi incertae sedis</taxon>
        <taxon>Zoopagomycota</taxon>
        <taxon>Kickxellomycotina</taxon>
        <taxon>Kickxellomycetes</taxon>
        <taxon>Kickxellales</taxon>
        <taxon>Kickxellaceae</taxon>
        <taxon>Kickxella</taxon>
    </lineage>
</organism>
<protein>
    <submittedName>
        <fullName evidence="1">Uncharacterized protein</fullName>
    </submittedName>
</protein>
<reference evidence="1" key="1">
    <citation type="submission" date="2022-07" db="EMBL/GenBank/DDBJ databases">
        <title>Phylogenomic reconstructions and comparative analyses of Kickxellomycotina fungi.</title>
        <authorList>
            <person name="Reynolds N.K."/>
            <person name="Stajich J.E."/>
            <person name="Barry K."/>
            <person name="Grigoriev I.V."/>
            <person name="Crous P."/>
            <person name="Smith M.E."/>
        </authorList>
    </citation>
    <scope>NUCLEOTIDE SEQUENCE</scope>
    <source>
        <strain evidence="1">Benny 63K</strain>
    </source>
</reference>
<sequence length="275" mass="28826">MCQTSYALAIPVLSKRIVNGFLITNELGSSAISVFKATAGGLYGCGGTLISPNHVLTAAHCVVEGKDVIVPAANMTIGYNDYDRAQQKLGKVRNITVHPEYFSQGQDGIADIAIMEIDDLAEAADFNQRVPIYDGPIGNNQSMLAVGWGNTEDSADNLLSLRGVVVISGNQALCGTFSNAYVNNNGPQICAPGALAPFHSTCSGDSGSGLLINYNGALMVAGVVSTALNIGDTECGNPNGVHMFVHASYYMDFIMENTGLSKEYLTGLTDASESV</sequence>